<gene>
    <name evidence="1" type="ORF">TanjilG_19947</name>
</gene>
<dbReference type="Proteomes" id="UP000188354">
    <property type="component" value="Unassembled WGS sequence"/>
</dbReference>
<organism evidence="1 2">
    <name type="scientific">Lupinus angustifolius</name>
    <name type="common">Narrow-leaved blue lupine</name>
    <dbReference type="NCBI Taxonomy" id="3871"/>
    <lineage>
        <taxon>Eukaryota</taxon>
        <taxon>Viridiplantae</taxon>
        <taxon>Streptophyta</taxon>
        <taxon>Embryophyta</taxon>
        <taxon>Tracheophyta</taxon>
        <taxon>Spermatophyta</taxon>
        <taxon>Magnoliopsida</taxon>
        <taxon>eudicotyledons</taxon>
        <taxon>Gunneridae</taxon>
        <taxon>Pentapetalae</taxon>
        <taxon>rosids</taxon>
        <taxon>fabids</taxon>
        <taxon>Fabales</taxon>
        <taxon>Fabaceae</taxon>
        <taxon>Papilionoideae</taxon>
        <taxon>50 kb inversion clade</taxon>
        <taxon>genistoids sensu lato</taxon>
        <taxon>core genistoids</taxon>
        <taxon>Genisteae</taxon>
        <taxon>Lupinus</taxon>
    </lineage>
</organism>
<dbReference type="Gramene" id="OIV89534">
    <property type="protein sequence ID" value="OIV89534"/>
    <property type="gene ID" value="TanjilG_19947"/>
</dbReference>
<accession>A0A1J7FNP0</accession>
<dbReference type="AlphaFoldDB" id="A0A1J7FNP0"/>
<reference evidence="1 2" key="1">
    <citation type="journal article" date="2017" name="Plant Biotechnol. J.">
        <title>A comprehensive draft genome sequence for lupin (Lupinus angustifolius), an emerging health food: insights into plant-microbe interactions and legume evolution.</title>
        <authorList>
            <person name="Hane J.K."/>
            <person name="Ming Y."/>
            <person name="Kamphuis L.G."/>
            <person name="Nelson M.N."/>
            <person name="Garg G."/>
            <person name="Atkins C.A."/>
            <person name="Bayer P.E."/>
            <person name="Bravo A."/>
            <person name="Bringans S."/>
            <person name="Cannon S."/>
            <person name="Edwards D."/>
            <person name="Foley R."/>
            <person name="Gao L.L."/>
            <person name="Harrison M.J."/>
            <person name="Huang W."/>
            <person name="Hurgobin B."/>
            <person name="Li S."/>
            <person name="Liu C.W."/>
            <person name="McGrath A."/>
            <person name="Morahan G."/>
            <person name="Murray J."/>
            <person name="Weller J."/>
            <person name="Jian J."/>
            <person name="Singh K.B."/>
        </authorList>
    </citation>
    <scope>NUCLEOTIDE SEQUENCE [LARGE SCALE GENOMIC DNA]</scope>
    <source>
        <strain evidence="2">cv. Tanjil</strain>
        <tissue evidence="1">Whole plant</tissue>
    </source>
</reference>
<proteinExistence type="predicted"/>
<keyword evidence="2" id="KW-1185">Reference proteome</keyword>
<name>A0A1J7FNP0_LUPAN</name>
<evidence type="ECO:0000313" key="2">
    <source>
        <dbReference type="Proteomes" id="UP000188354"/>
    </source>
</evidence>
<sequence>MGPIASPFLTQEDVVGTFGYLAPEYFIYGKFRTLQRRGELGVVDYVQEKEHVVNVIENANEDCPDSLSKKELNMHHLFSP</sequence>
<dbReference type="EMBL" id="KV862281">
    <property type="protein sequence ID" value="OIV89534.1"/>
    <property type="molecule type" value="Genomic_DNA"/>
</dbReference>
<evidence type="ECO:0000313" key="1">
    <source>
        <dbReference type="EMBL" id="OIV89534.1"/>
    </source>
</evidence>
<evidence type="ECO:0008006" key="3">
    <source>
        <dbReference type="Google" id="ProtNLM"/>
    </source>
</evidence>
<protein>
    <recommendedName>
        <fullName evidence="3">Protein kinase domain-containing protein</fullName>
    </recommendedName>
</protein>